<protein>
    <recommendedName>
        <fullName evidence="1">DUF58 domain-containing protein</fullName>
    </recommendedName>
</protein>
<dbReference type="InParanoid" id="A0A6C2YPL3"/>
<reference evidence="2" key="1">
    <citation type="submission" date="2019-04" db="EMBL/GenBank/DDBJ databases">
        <authorList>
            <consortium name="Science for Life Laboratories"/>
        </authorList>
    </citation>
    <scope>NUCLEOTIDE SEQUENCE</scope>
    <source>
        <strain evidence="2">MBLW1</strain>
    </source>
</reference>
<accession>A0A6C2YPL3</accession>
<name>A0A6C2YPL3_9BACT</name>
<dbReference type="PANTHER" id="PTHR33608">
    <property type="entry name" value="BLL2464 PROTEIN"/>
    <property type="match status" value="1"/>
</dbReference>
<feature type="domain" description="DUF58" evidence="1">
    <location>
        <begin position="47"/>
        <end position="249"/>
    </location>
</feature>
<evidence type="ECO:0000313" key="2">
    <source>
        <dbReference type="EMBL" id="VIP03297.1"/>
    </source>
</evidence>
<dbReference type="KEGG" id="tim:GMBLW1_06630"/>
<evidence type="ECO:0000259" key="1">
    <source>
        <dbReference type="Pfam" id="PF01882"/>
    </source>
</evidence>
<keyword evidence="3" id="KW-1185">Reference proteome</keyword>
<dbReference type="PANTHER" id="PTHR33608:SF7">
    <property type="entry name" value="DUF58 DOMAIN-CONTAINING PROTEIN"/>
    <property type="match status" value="1"/>
</dbReference>
<dbReference type="SUPFAM" id="SSF53300">
    <property type="entry name" value="vWA-like"/>
    <property type="match status" value="1"/>
</dbReference>
<dbReference type="InterPro" id="IPR036465">
    <property type="entry name" value="vWFA_dom_sf"/>
</dbReference>
<dbReference type="Proteomes" id="UP000464378">
    <property type="component" value="Chromosome"/>
</dbReference>
<dbReference type="AlphaFoldDB" id="A0A6C2YPL3"/>
<dbReference type="Gene3D" id="3.40.50.410">
    <property type="entry name" value="von Willebrand factor, type A domain"/>
    <property type="match status" value="1"/>
</dbReference>
<organism evidence="2">
    <name type="scientific">Tuwongella immobilis</name>
    <dbReference type="NCBI Taxonomy" id="692036"/>
    <lineage>
        <taxon>Bacteria</taxon>
        <taxon>Pseudomonadati</taxon>
        <taxon>Planctomycetota</taxon>
        <taxon>Planctomycetia</taxon>
        <taxon>Gemmatales</taxon>
        <taxon>Gemmataceae</taxon>
        <taxon>Tuwongella</taxon>
    </lineage>
</organism>
<evidence type="ECO:0000313" key="3">
    <source>
        <dbReference type="Proteomes" id="UP000464378"/>
    </source>
</evidence>
<sequence>MNQEAAKRDALSRIQHLEIRAKLLVEGILTGMHRSPRHGFSVEFAQHREYTPGDDFRHIDWKVYARGDRLYLKQYELETNLVAWMVCDASESMQYASADLSKFEAASVLALALSQLILAQGDSVGLARVDSQIQTWLPASGRTTQLGEMARALLAPAQTPQTAIGTTLHEIAERIPPRGIVFVLSDFFDDLESLQEGLNHLRHHKHEVILMQVLDPAELDFPFEQPTLFRGLEQLPELLTDPRGIRESYLREFHAFLDQLTQLAQNLRLDYTQIRSDDRIGRSLQEFLQRRGSRYRTAR</sequence>
<dbReference type="EMBL" id="LR586016">
    <property type="protein sequence ID" value="VIP03297.1"/>
    <property type="molecule type" value="Genomic_DNA"/>
</dbReference>
<dbReference type="Pfam" id="PF01882">
    <property type="entry name" value="DUF58"/>
    <property type="match status" value="1"/>
</dbReference>
<proteinExistence type="predicted"/>
<dbReference type="InterPro" id="IPR002881">
    <property type="entry name" value="DUF58"/>
</dbReference>
<gene>
    <name evidence="2" type="ORF">GMBLW1_06630</name>
</gene>
<dbReference type="RefSeq" id="WP_162658379.1">
    <property type="nucleotide sequence ID" value="NZ_LR593887.1"/>
</dbReference>
<dbReference type="EMBL" id="LR593887">
    <property type="protein sequence ID" value="VTS03965.1"/>
    <property type="molecule type" value="Genomic_DNA"/>
</dbReference>